<dbReference type="RefSeq" id="WP_078929010.1">
    <property type="nucleotide sequence ID" value="NZ_FUXX01000027.1"/>
</dbReference>
<dbReference type="STRING" id="83771.SAMN02910357_00301"/>
<dbReference type="AlphaFoldDB" id="A0A1T4VIY6"/>
<evidence type="ECO:0000259" key="2">
    <source>
        <dbReference type="Pfam" id="PF21537"/>
    </source>
</evidence>
<gene>
    <name evidence="3" type="ORF">SAMN02745213_01595</name>
</gene>
<evidence type="ECO:0000256" key="1">
    <source>
        <dbReference type="SAM" id="SignalP"/>
    </source>
</evidence>
<dbReference type="EMBL" id="FUXX01000027">
    <property type="protein sequence ID" value="SKA64912.1"/>
    <property type="molecule type" value="Genomic_DNA"/>
</dbReference>
<evidence type="ECO:0000313" key="3">
    <source>
        <dbReference type="EMBL" id="SKA64912.1"/>
    </source>
</evidence>
<proteinExistence type="predicted"/>
<feature type="signal peptide" evidence="1">
    <location>
        <begin position="1"/>
        <end position="22"/>
    </location>
</feature>
<sequence>MLFKKLLFSLFIIMLTSSCCFGREIVIKDKLFITTMNDIYTNLEEVYKDDIITFEGNLQRGEFDDPEFEGKEFPFVYRLGPGCCYNDSYAGMYIDYDGEIPPDNTWVRVSGHAVYFEHNGFTDLFLKADSIKVMDKPGMLTVKD</sequence>
<name>A0A1T4VIY6_9GAMM</name>
<organism evidence="3 4">
    <name type="scientific">Succinivibrio dextrinosolvens DSM 3072</name>
    <dbReference type="NCBI Taxonomy" id="1123324"/>
    <lineage>
        <taxon>Bacteria</taxon>
        <taxon>Pseudomonadati</taxon>
        <taxon>Pseudomonadota</taxon>
        <taxon>Gammaproteobacteria</taxon>
        <taxon>Aeromonadales</taxon>
        <taxon>Succinivibrionaceae</taxon>
        <taxon>Succinivibrio</taxon>
    </lineage>
</organism>
<feature type="chain" id="PRO_5013341115" description="DUF1980 domain-containing protein" evidence="1">
    <location>
        <begin position="23"/>
        <end position="144"/>
    </location>
</feature>
<dbReference type="Proteomes" id="UP000242432">
    <property type="component" value="Unassembled WGS sequence"/>
</dbReference>
<reference evidence="4" key="1">
    <citation type="submission" date="2017-02" db="EMBL/GenBank/DDBJ databases">
        <authorList>
            <person name="Varghese N."/>
            <person name="Submissions S."/>
        </authorList>
    </citation>
    <scope>NUCLEOTIDE SEQUENCE [LARGE SCALE GENOMIC DNA]</scope>
    <source>
        <strain evidence="4">DSM 3072</strain>
    </source>
</reference>
<dbReference type="InterPro" id="IPR048447">
    <property type="entry name" value="DUF1980_C"/>
</dbReference>
<protein>
    <recommendedName>
        <fullName evidence="2">DUF1980 domain-containing protein</fullName>
    </recommendedName>
</protein>
<dbReference type="PROSITE" id="PS51257">
    <property type="entry name" value="PROKAR_LIPOPROTEIN"/>
    <property type="match status" value="1"/>
</dbReference>
<evidence type="ECO:0000313" key="4">
    <source>
        <dbReference type="Proteomes" id="UP000242432"/>
    </source>
</evidence>
<feature type="domain" description="DUF1980" evidence="2">
    <location>
        <begin position="23"/>
        <end position="137"/>
    </location>
</feature>
<keyword evidence="4" id="KW-1185">Reference proteome</keyword>
<dbReference type="Pfam" id="PF21537">
    <property type="entry name" value="DUF1980_C"/>
    <property type="match status" value="1"/>
</dbReference>
<keyword evidence="1" id="KW-0732">Signal</keyword>
<accession>A0A1T4VIY6</accession>